<dbReference type="Pfam" id="PF11127">
    <property type="entry name" value="YgaP-like_TM"/>
    <property type="match status" value="1"/>
</dbReference>
<evidence type="ECO:0000256" key="1">
    <source>
        <dbReference type="SAM" id="Phobius"/>
    </source>
</evidence>
<accession>A0AA48HUE6</accession>
<dbReference type="KEGG" id="pmaw:MACH26_36950"/>
<proteinExistence type="predicted"/>
<sequence length="70" mass="7475">MRERDNVGVLDTGIRAIVACVLLALAIEGVFSATVSIIFLVLGSALFISSATGVCLLYKVLGIDTYHLKY</sequence>
<dbReference type="InterPro" id="IPR021309">
    <property type="entry name" value="YgaP-like_TM"/>
</dbReference>
<organism evidence="3 4">
    <name type="scientific">Planctobacterium marinum</name>
    <dbReference type="NCBI Taxonomy" id="1631968"/>
    <lineage>
        <taxon>Bacteria</taxon>
        <taxon>Pseudomonadati</taxon>
        <taxon>Pseudomonadota</taxon>
        <taxon>Gammaproteobacteria</taxon>
        <taxon>Alteromonadales</taxon>
        <taxon>Alteromonadaceae</taxon>
        <taxon>Planctobacterium</taxon>
    </lineage>
</organism>
<keyword evidence="1" id="KW-0472">Membrane</keyword>
<protein>
    <recommendedName>
        <fullName evidence="2">Inner membrane protein YgaP-like transmembrane domain-containing protein</fullName>
    </recommendedName>
</protein>
<name>A0AA48HUE6_9ALTE</name>
<evidence type="ECO:0000313" key="3">
    <source>
        <dbReference type="EMBL" id="BDX08174.1"/>
    </source>
</evidence>
<keyword evidence="1" id="KW-1133">Transmembrane helix</keyword>
<evidence type="ECO:0000313" key="4">
    <source>
        <dbReference type="Proteomes" id="UP001333710"/>
    </source>
</evidence>
<feature type="transmembrane region" description="Helical" evidence="1">
    <location>
        <begin position="37"/>
        <end position="61"/>
    </location>
</feature>
<dbReference type="RefSeq" id="WP_338294251.1">
    <property type="nucleotide sequence ID" value="NZ_AP027272.1"/>
</dbReference>
<feature type="domain" description="Inner membrane protein YgaP-like transmembrane" evidence="2">
    <location>
        <begin position="5"/>
        <end position="67"/>
    </location>
</feature>
<keyword evidence="4" id="KW-1185">Reference proteome</keyword>
<evidence type="ECO:0000259" key="2">
    <source>
        <dbReference type="Pfam" id="PF11127"/>
    </source>
</evidence>
<dbReference type="Proteomes" id="UP001333710">
    <property type="component" value="Chromosome"/>
</dbReference>
<gene>
    <name evidence="3" type="ORF">MACH26_36950</name>
</gene>
<dbReference type="AlphaFoldDB" id="A0AA48HUE6"/>
<keyword evidence="1" id="KW-0812">Transmembrane</keyword>
<feature type="transmembrane region" description="Helical" evidence="1">
    <location>
        <begin position="12"/>
        <end position="31"/>
    </location>
</feature>
<dbReference type="EMBL" id="AP027272">
    <property type="protein sequence ID" value="BDX08174.1"/>
    <property type="molecule type" value="Genomic_DNA"/>
</dbReference>
<reference evidence="3" key="1">
    <citation type="submission" date="2023-01" db="EMBL/GenBank/DDBJ databases">
        <title>Complete genome sequence of Planctobacterium marinum strain Dej080120_11.</title>
        <authorList>
            <person name="Ueki S."/>
            <person name="Maruyama F."/>
        </authorList>
    </citation>
    <scope>NUCLEOTIDE SEQUENCE</scope>
    <source>
        <strain evidence="3">Dej080120_11</strain>
    </source>
</reference>